<reference evidence="2" key="1">
    <citation type="submission" date="2017-06" db="EMBL/GenBank/DDBJ databases">
        <authorList>
            <person name="Cremers G."/>
        </authorList>
    </citation>
    <scope>NUCLEOTIDE SEQUENCE [LARGE SCALE GENOMIC DNA]</scope>
</reference>
<gene>
    <name evidence="1" type="ORF">MNV_2210001</name>
</gene>
<sequence length="39" mass="4455">MGLAVVVLLVLLAYHWYRLVYSAIGSPRKENIRLIDTNP</sequence>
<name>A0A284VP67_9EURY</name>
<organism evidence="1 2">
    <name type="scientific">Candidatus Methanoperedens nitratireducens</name>
    <dbReference type="NCBI Taxonomy" id="1392998"/>
    <lineage>
        <taxon>Archaea</taxon>
        <taxon>Methanobacteriati</taxon>
        <taxon>Methanobacteriota</taxon>
        <taxon>Stenosarchaea group</taxon>
        <taxon>Methanomicrobia</taxon>
        <taxon>Methanosarcinales</taxon>
        <taxon>ANME-2 cluster</taxon>
        <taxon>Candidatus Methanoperedentaceae</taxon>
        <taxon>Candidatus Methanoperedens</taxon>
    </lineage>
</organism>
<proteinExistence type="predicted"/>
<accession>A0A284VP67</accession>
<evidence type="ECO:0000313" key="2">
    <source>
        <dbReference type="Proteomes" id="UP000218615"/>
    </source>
</evidence>
<dbReference type="Proteomes" id="UP000218615">
    <property type="component" value="Unassembled WGS sequence"/>
</dbReference>
<protein>
    <submittedName>
        <fullName evidence="1">Uncharacterized protein</fullName>
    </submittedName>
</protein>
<dbReference type="AlphaFoldDB" id="A0A284VP67"/>
<evidence type="ECO:0000313" key="1">
    <source>
        <dbReference type="EMBL" id="SNQ61042.1"/>
    </source>
</evidence>
<keyword evidence="2" id="KW-1185">Reference proteome</keyword>
<dbReference type="EMBL" id="FZMP01000137">
    <property type="protein sequence ID" value="SNQ61042.1"/>
    <property type="molecule type" value="Genomic_DNA"/>
</dbReference>